<dbReference type="PANTHER" id="PTHR37299:SF1">
    <property type="entry name" value="STAGE 0 SPORULATION PROTEIN A HOMOLOG"/>
    <property type="match status" value="1"/>
</dbReference>
<dbReference type="SUPFAM" id="SSF52172">
    <property type="entry name" value="CheY-like"/>
    <property type="match status" value="1"/>
</dbReference>
<dbReference type="GO" id="GO:0003677">
    <property type="term" value="F:DNA binding"/>
    <property type="evidence" value="ECO:0007669"/>
    <property type="project" value="UniProtKB-KW"/>
</dbReference>
<protein>
    <submittedName>
        <fullName evidence="2">DNA-binding response regulator</fullName>
    </submittedName>
</protein>
<dbReference type="InterPro" id="IPR007492">
    <property type="entry name" value="LytTR_DNA-bd_dom"/>
</dbReference>
<name>A0A2S7AH54_9XANT</name>
<evidence type="ECO:0000313" key="3">
    <source>
        <dbReference type="Proteomes" id="UP000239204"/>
    </source>
</evidence>
<keyword evidence="1" id="KW-0902">Two-component regulatory system</keyword>
<dbReference type="InterPro" id="IPR011006">
    <property type="entry name" value="CheY-like_superfamily"/>
</dbReference>
<dbReference type="Pfam" id="PF00072">
    <property type="entry name" value="Response_reg"/>
    <property type="match status" value="1"/>
</dbReference>
<dbReference type="InterPro" id="IPR001789">
    <property type="entry name" value="Sig_transdc_resp-reg_receiver"/>
</dbReference>
<dbReference type="PROSITE" id="PS50110">
    <property type="entry name" value="RESPONSE_REGULATORY"/>
    <property type="match status" value="1"/>
</dbReference>
<accession>A0A2S7AH54</accession>
<dbReference type="SMART" id="SM00850">
    <property type="entry name" value="LytTR"/>
    <property type="match status" value="1"/>
</dbReference>
<evidence type="ECO:0000256" key="1">
    <source>
        <dbReference type="ARBA" id="ARBA00023012"/>
    </source>
</evidence>
<dbReference type="PROSITE" id="PS50930">
    <property type="entry name" value="HTH_LYTTR"/>
    <property type="match status" value="1"/>
</dbReference>
<dbReference type="AlphaFoldDB" id="A0A2S7AH54"/>
<dbReference type="EMBL" id="MIGY01000001">
    <property type="protein sequence ID" value="PPU09227.1"/>
    <property type="molecule type" value="Genomic_DNA"/>
</dbReference>
<dbReference type="Gene3D" id="3.40.50.2300">
    <property type="match status" value="1"/>
</dbReference>
<dbReference type="InterPro" id="IPR046947">
    <property type="entry name" value="LytR-like"/>
</dbReference>
<evidence type="ECO:0000313" key="2">
    <source>
        <dbReference type="EMBL" id="PPU09227.1"/>
    </source>
</evidence>
<dbReference type="Pfam" id="PF04397">
    <property type="entry name" value="LytTR"/>
    <property type="match status" value="1"/>
</dbReference>
<dbReference type="SMART" id="SM00448">
    <property type="entry name" value="REC"/>
    <property type="match status" value="1"/>
</dbReference>
<dbReference type="Proteomes" id="UP000239204">
    <property type="component" value="Unassembled WGS sequence"/>
</dbReference>
<reference evidence="2 3" key="1">
    <citation type="submission" date="2016-08" db="EMBL/GenBank/DDBJ databases">
        <title>Evolution of the type three secretion system and type three effector repertoires in Xanthomonas.</title>
        <authorList>
            <person name="Merda D."/>
            <person name="Briand M."/>
            <person name="Bosis E."/>
            <person name="Rousseau C."/>
            <person name="Portier P."/>
            <person name="Jacques M.-A."/>
            <person name="Fischer-Le Saux M."/>
        </authorList>
    </citation>
    <scope>NUCLEOTIDE SEQUENCE [LARGE SCALE GENOMIC DNA]</scope>
    <source>
        <strain evidence="2 3">CFBP 7645</strain>
    </source>
</reference>
<dbReference type="GO" id="GO:0000156">
    <property type="term" value="F:phosphorelay response regulator activity"/>
    <property type="evidence" value="ECO:0007669"/>
    <property type="project" value="InterPro"/>
</dbReference>
<comment type="caution">
    <text evidence="2">The sequence shown here is derived from an EMBL/GenBank/DDBJ whole genome shotgun (WGS) entry which is preliminary data.</text>
</comment>
<dbReference type="Gene3D" id="2.40.50.1020">
    <property type="entry name" value="LytTr DNA-binding domain"/>
    <property type="match status" value="1"/>
</dbReference>
<sequence length="250" mass="27590">MLCRNDLSPPEGGRGVVIRTLVVDDVALARDRLVRFLASESDVVVVGEAATLELALERAQLGDVDLLLLDIGLPDGSGLDLVKHLESVVPHIIFITAYSTHAVCAFDAGALDYLLKPVDPKRLQLAMRRVRQRIDGRGAEIARLAVEVGDRTVYLSPAEIDYVEVAGHYVCIHAGKDTYLRRDSLASLADSLESHGFVRIHRSSLVNVKRVVAIRSARNQDAQLELLDGTTLRVSRQFRPQLEARLPRLF</sequence>
<gene>
    <name evidence="2" type="ORF">XarjCFBP7645_02595</name>
</gene>
<keyword evidence="2" id="KW-0238">DNA-binding</keyword>
<organism evidence="2 3">
    <name type="scientific">Xanthomonas arboricola</name>
    <dbReference type="NCBI Taxonomy" id="56448"/>
    <lineage>
        <taxon>Bacteria</taxon>
        <taxon>Pseudomonadati</taxon>
        <taxon>Pseudomonadota</taxon>
        <taxon>Gammaproteobacteria</taxon>
        <taxon>Lysobacterales</taxon>
        <taxon>Lysobacteraceae</taxon>
        <taxon>Xanthomonas</taxon>
    </lineage>
</organism>
<dbReference type="PANTHER" id="PTHR37299">
    <property type="entry name" value="TRANSCRIPTIONAL REGULATOR-RELATED"/>
    <property type="match status" value="1"/>
</dbReference>
<proteinExistence type="predicted"/>